<dbReference type="Pfam" id="PF00486">
    <property type="entry name" value="Trans_reg_C"/>
    <property type="match status" value="1"/>
</dbReference>
<dbReference type="SMART" id="SM00862">
    <property type="entry name" value="Trans_reg_C"/>
    <property type="match status" value="1"/>
</dbReference>
<dbReference type="Pfam" id="PF03704">
    <property type="entry name" value="BTAD"/>
    <property type="match status" value="1"/>
</dbReference>
<evidence type="ECO:0000256" key="6">
    <source>
        <dbReference type="SAM" id="MobiDB-lite"/>
    </source>
</evidence>
<dbReference type="InterPro" id="IPR051677">
    <property type="entry name" value="AfsR-DnrI-RedD_regulator"/>
</dbReference>
<accession>A0A136Q047</accession>
<keyword evidence="4" id="KW-0804">Transcription</keyword>
<keyword evidence="3 5" id="KW-0238">DNA-binding</keyword>
<dbReference type="Gene3D" id="1.10.10.10">
    <property type="entry name" value="Winged helix-like DNA-binding domain superfamily/Winged helix DNA-binding domain"/>
    <property type="match status" value="1"/>
</dbReference>
<evidence type="ECO:0000256" key="4">
    <source>
        <dbReference type="ARBA" id="ARBA00023163"/>
    </source>
</evidence>
<keyword evidence="9" id="KW-1185">Reference proteome</keyword>
<gene>
    <name evidence="8" type="ORF">AWW66_00320</name>
</gene>
<dbReference type="Gene3D" id="1.25.40.10">
    <property type="entry name" value="Tetratricopeptide repeat domain"/>
    <property type="match status" value="2"/>
</dbReference>
<name>A0A136Q047_9ACTN</name>
<feature type="domain" description="OmpR/PhoB-type" evidence="7">
    <location>
        <begin position="1"/>
        <end position="93"/>
    </location>
</feature>
<dbReference type="SUPFAM" id="SSF46894">
    <property type="entry name" value="C-terminal effector domain of the bipartite response regulators"/>
    <property type="match status" value="1"/>
</dbReference>
<dbReference type="PROSITE" id="PS51755">
    <property type="entry name" value="OMPR_PHOB"/>
    <property type="match status" value="1"/>
</dbReference>
<dbReference type="InterPro" id="IPR016032">
    <property type="entry name" value="Sig_transdc_resp-reg_C-effctor"/>
</dbReference>
<dbReference type="InterPro" id="IPR041664">
    <property type="entry name" value="AAA_16"/>
</dbReference>
<dbReference type="InterPro" id="IPR027417">
    <property type="entry name" value="P-loop_NTPase"/>
</dbReference>
<evidence type="ECO:0000256" key="1">
    <source>
        <dbReference type="ARBA" id="ARBA00005820"/>
    </source>
</evidence>
<organism evidence="8 9">
    <name type="scientific">Micromonospora rosaria</name>
    <dbReference type="NCBI Taxonomy" id="47874"/>
    <lineage>
        <taxon>Bacteria</taxon>
        <taxon>Bacillati</taxon>
        <taxon>Actinomycetota</taxon>
        <taxon>Actinomycetes</taxon>
        <taxon>Micromonosporales</taxon>
        <taxon>Micromonosporaceae</taxon>
        <taxon>Micromonospora</taxon>
    </lineage>
</organism>
<dbReference type="GO" id="GO:0006355">
    <property type="term" value="P:regulation of DNA-templated transcription"/>
    <property type="evidence" value="ECO:0007669"/>
    <property type="project" value="InterPro"/>
</dbReference>
<protein>
    <recommendedName>
        <fullName evidence="7">OmpR/PhoB-type domain-containing protein</fullName>
    </recommendedName>
</protein>
<dbReference type="GO" id="GO:0000160">
    <property type="term" value="P:phosphorelay signal transduction system"/>
    <property type="evidence" value="ECO:0007669"/>
    <property type="project" value="InterPro"/>
</dbReference>
<dbReference type="Pfam" id="PF13191">
    <property type="entry name" value="AAA_16"/>
    <property type="match status" value="1"/>
</dbReference>
<evidence type="ECO:0000256" key="2">
    <source>
        <dbReference type="ARBA" id="ARBA00023015"/>
    </source>
</evidence>
<dbReference type="InterPro" id="IPR036388">
    <property type="entry name" value="WH-like_DNA-bd_sf"/>
</dbReference>
<dbReference type="SUPFAM" id="SSF48452">
    <property type="entry name" value="TPR-like"/>
    <property type="match status" value="1"/>
</dbReference>
<sequence>MLGPVWALRDGVPIDLGAPRQRAVLARLVAGGGHVVSVDQLVEDLWSGDPPPRAQAALQVYVSNLRRALEPDRPPRHPARILVTAAPGYALRLPTSQVDAWRFEAAVRTATRVTGTPPQAALADLDEALAGWDGGLPYAEFVGEPWADRESDRLGRLRLTAVEQRARLLLDVDRADEVVLDLDPLVREHPLREQAAVLLAVALYRLGRQADALDVVRAARAALSEQVGIDPGPELRGLETDLLRQDPRLGPSAARIARPVAAAGRAEPPPAGGHRPSAAPAPVGRAAELARMRAAADRVTGAGLGFCWVGADAGGGKSTLARHLAGGLAADGWITATGTCPQVEGAPPAWAWHEVVTAARTRFPLDEAEAAGLRLLVDPGTATAAGAGRYDEFHLRQALGAYLCRLAGHGPLLVVIEDLHRADDETLRVLRHLAATLADAPVLVVATFRPDEVTEDVVAARAALTGVPAVELHLDGLDDGAVAELLRRHGVDTTDTELLRTVRDRSAGNPLFTIELARLIAAEGPGSALDGIPAALGHVLARRLARLPAAAQTVLRHAAVLGPDAEVDILVAVDGGPEEPVLDGLEAGVTAGLLVEPEPGRIRFAHALLRDALYHSVPLLRRTRMHHRILTVLRAERADDVAALGRHALAALTPATAGDAIGHLAAAARRAGDLGAPREAAVLWAGALRAADLTPAASARTRLDLLCQRATASALAGDVLTARAARADAVRLATGLDDPLAVHSALTCFDAPVTWTIRPDRAVDGPLVRLLEQELSRVGGDGPALRSRLLSTLAFEIEGADLRRADEVTREGLALARRQDDPAVLCRALNARYFVTVAPAYRAELPEVGRELLAVAEAAGLTAYQCEAHHILYQAALAEADFERARYHVDRAVEEATTGQLGLILAVMGWFTGLRALFAGDLDEASRRYAEVSERMVRVGGPNAAAMGLMGRFTVLSTVGRGHEVLEEIRQVHARVPDDTHDVLAHALLSAGDRAAARAVWRPQTPIRPDYLWLYWMTLRGQVAARLGDRPAARRCYQELLPWAGRFAGLECGSISLGPVDQTLAELAAAVGDPAAAGHRAAGLRLARRVGAVPWSDESAYAPAAVR</sequence>
<dbReference type="InterPro" id="IPR001867">
    <property type="entry name" value="OmpR/PhoB-type_DNA-bd"/>
</dbReference>
<dbReference type="AlphaFoldDB" id="A0A136Q047"/>
<evidence type="ECO:0000256" key="3">
    <source>
        <dbReference type="ARBA" id="ARBA00023125"/>
    </source>
</evidence>
<dbReference type="CDD" id="cd15831">
    <property type="entry name" value="BTAD"/>
    <property type="match status" value="1"/>
</dbReference>
<evidence type="ECO:0000256" key="5">
    <source>
        <dbReference type="PROSITE-ProRule" id="PRU01091"/>
    </source>
</evidence>
<feature type="region of interest" description="Disordered" evidence="6">
    <location>
        <begin position="261"/>
        <end position="284"/>
    </location>
</feature>
<dbReference type="InterPro" id="IPR005158">
    <property type="entry name" value="BTAD"/>
</dbReference>
<feature type="compositionally biased region" description="Low complexity" evidence="6">
    <location>
        <begin position="261"/>
        <end position="276"/>
    </location>
</feature>
<dbReference type="PANTHER" id="PTHR35807">
    <property type="entry name" value="TRANSCRIPTIONAL REGULATOR REDD-RELATED"/>
    <property type="match status" value="1"/>
</dbReference>
<dbReference type="EMBL" id="LRQV01000001">
    <property type="protein sequence ID" value="KXK63934.1"/>
    <property type="molecule type" value="Genomic_DNA"/>
</dbReference>
<dbReference type="GO" id="GO:0003677">
    <property type="term" value="F:DNA binding"/>
    <property type="evidence" value="ECO:0007669"/>
    <property type="project" value="UniProtKB-UniRule"/>
</dbReference>
<dbReference type="SMART" id="SM01043">
    <property type="entry name" value="BTAD"/>
    <property type="match status" value="1"/>
</dbReference>
<comment type="similarity">
    <text evidence="1">Belongs to the AfsR/DnrI/RedD regulatory family.</text>
</comment>
<keyword evidence="2" id="KW-0805">Transcription regulation</keyword>
<dbReference type="SUPFAM" id="SSF52540">
    <property type="entry name" value="P-loop containing nucleoside triphosphate hydrolases"/>
    <property type="match status" value="1"/>
</dbReference>
<dbReference type="Proteomes" id="UP000070620">
    <property type="component" value="Unassembled WGS sequence"/>
</dbReference>
<dbReference type="InterPro" id="IPR011990">
    <property type="entry name" value="TPR-like_helical_dom_sf"/>
</dbReference>
<evidence type="ECO:0000259" key="7">
    <source>
        <dbReference type="PROSITE" id="PS51755"/>
    </source>
</evidence>
<proteinExistence type="inferred from homology"/>
<reference evidence="8 9" key="1">
    <citation type="submission" date="2016-01" db="EMBL/GenBank/DDBJ databases">
        <title>Whole genome sequence and analysis of Micromonospora rosaria DSM 803, which can produce antibacterial substance rosamicin.</title>
        <authorList>
            <person name="Yang H."/>
            <person name="He X."/>
            <person name="Zhu D."/>
        </authorList>
    </citation>
    <scope>NUCLEOTIDE SEQUENCE [LARGE SCALE GENOMIC DNA]</scope>
    <source>
        <strain evidence="8 9">DSM 803</strain>
    </source>
</reference>
<evidence type="ECO:0000313" key="9">
    <source>
        <dbReference type="Proteomes" id="UP000070620"/>
    </source>
</evidence>
<comment type="caution">
    <text evidence="8">The sequence shown here is derived from an EMBL/GenBank/DDBJ whole genome shotgun (WGS) entry which is preliminary data.</text>
</comment>
<evidence type="ECO:0000313" key="8">
    <source>
        <dbReference type="EMBL" id="KXK63934.1"/>
    </source>
</evidence>
<dbReference type="PANTHER" id="PTHR35807:SF1">
    <property type="entry name" value="TRANSCRIPTIONAL REGULATOR REDD"/>
    <property type="match status" value="1"/>
</dbReference>
<feature type="DNA-binding region" description="OmpR/PhoB-type" evidence="5">
    <location>
        <begin position="1"/>
        <end position="93"/>
    </location>
</feature>